<dbReference type="SUPFAM" id="SSF82114">
    <property type="entry name" value="Riboflavin kinase-like"/>
    <property type="match status" value="1"/>
</dbReference>
<keyword evidence="3 14" id="KW-0285">Flavoprotein</keyword>
<name>A0ABM6RQX4_9FIRM</name>
<comment type="pathway">
    <text evidence="1 14">Cofactor biosynthesis; FAD biosynthesis; FAD from FMN: step 1/1.</text>
</comment>
<dbReference type="PIRSF" id="PIRSF004491">
    <property type="entry name" value="FAD_Synth"/>
    <property type="match status" value="1"/>
</dbReference>
<keyword evidence="8 14" id="KW-0418">Kinase</keyword>
<dbReference type="CDD" id="cd02064">
    <property type="entry name" value="FAD_synthetase_N"/>
    <property type="match status" value="1"/>
</dbReference>
<keyword evidence="10 14" id="KW-0067">ATP-binding</keyword>
<evidence type="ECO:0000256" key="11">
    <source>
        <dbReference type="ARBA" id="ARBA00023268"/>
    </source>
</evidence>
<dbReference type="EC" id="2.7.7.2" evidence="14"/>
<sequence>MERIVANAFASPSVVMIGNFDGVHLGHQALIQHAKTIASGHGWRIIALTFDPHPAMVLRSVPPEHFLITPTDVKLYWLEQFGVEFVKILPFDRQLAAVPALPFLAHEVKAALNAHAVVVGFNFTFGAQGAGRAETLIEWGRLNGTIVDVVEPVEGDHSAQVVSSSAIRQDIQAGQIGTANERLGHPFVVMGPVQHGDGRGRTIGVPTLNVGVPSCQIMPPYGVYAGFLRGTDGSRYAAVANWGVRPTFGQSLPVLEIHVLDKILDDWYGHRVSFDFIEHVRAEQKFDGVDALIRQIQKDIEKARQLLT</sequence>
<dbReference type="SMART" id="SM00904">
    <property type="entry name" value="Flavokinase"/>
    <property type="match status" value="1"/>
</dbReference>
<dbReference type="Pfam" id="PF06574">
    <property type="entry name" value="FAD_syn"/>
    <property type="match status" value="1"/>
</dbReference>
<evidence type="ECO:0000313" key="17">
    <source>
        <dbReference type="Proteomes" id="UP000325292"/>
    </source>
</evidence>
<evidence type="ECO:0000256" key="8">
    <source>
        <dbReference type="ARBA" id="ARBA00022777"/>
    </source>
</evidence>
<dbReference type="Proteomes" id="UP000325292">
    <property type="component" value="Chromosome"/>
</dbReference>
<evidence type="ECO:0000256" key="5">
    <source>
        <dbReference type="ARBA" id="ARBA00022679"/>
    </source>
</evidence>
<evidence type="ECO:0000256" key="6">
    <source>
        <dbReference type="ARBA" id="ARBA00022695"/>
    </source>
</evidence>
<evidence type="ECO:0000256" key="2">
    <source>
        <dbReference type="ARBA" id="ARBA00005201"/>
    </source>
</evidence>
<accession>A0ABM6RQX4</accession>
<dbReference type="Pfam" id="PF01687">
    <property type="entry name" value="Flavokinase"/>
    <property type="match status" value="1"/>
</dbReference>
<evidence type="ECO:0000256" key="9">
    <source>
        <dbReference type="ARBA" id="ARBA00022827"/>
    </source>
</evidence>
<dbReference type="NCBIfam" id="TIGR00083">
    <property type="entry name" value="ribF"/>
    <property type="match status" value="1"/>
</dbReference>
<evidence type="ECO:0000313" key="16">
    <source>
        <dbReference type="EMBL" id="AUW93708.1"/>
    </source>
</evidence>
<keyword evidence="7 14" id="KW-0547">Nucleotide-binding</keyword>
<dbReference type="PANTHER" id="PTHR22749">
    <property type="entry name" value="RIBOFLAVIN KINASE/FMN ADENYLYLTRANSFERASE"/>
    <property type="match status" value="1"/>
</dbReference>
<dbReference type="InterPro" id="IPR014729">
    <property type="entry name" value="Rossmann-like_a/b/a_fold"/>
</dbReference>
<keyword evidence="9 14" id="KW-0274">FAD</keyword>
<dbReference type="PANTHER" id="PTHR22749:SF6">
    <property type="entry name" value="RIBOFLAVIN KINASE"/>
    <property type="match status" value="1"/>
</dbReference>
<comment type="catalytic activity">
    <reaction evidence="13 14">
        <text>FMN + ATP + H(+) = FAD + diphosphate</text>
        <dbReference type="Rhea" id="RHEA:17237"/>
        <dbReference type="ChEBI" id="CHEBI:15378"/>
        <dbReference type="ChEBI" id="CHEBI:30616"/>
        <dbReference type="ChEBI" id="CHEBI:33019"/>
        <dbReference type="ChEBI" id="CHEBI:57692"/>
        <dbReference type="ChEBI" id="CHEBI:58210"/>
        <dbReference type="EC" id="2.7.7.2"/>
    </reaction>
</comment>
<evidence type="ECO:0000259" key="15">
    <source>
        <dbReference type="SMART" id="SM00904"/>
    </source>
</evidence>
<dbReference type="InterPro" id="IPR015864">
    <property type="entry name" value="FAD_synthase"/>
</dbReference>
<keyword evidence="11" id="KW-0511">Multifunctional enzyme</keyword>
<evidence type="ECO:0000256" key="14">
    <source>
        <dbReference type="PIRNR" id="PIRNR004491"/>
    </source>
</evidence>
<evidence type="ECO:0000256" key="7">
    <source>
        <dbReference type="ARBA" id="ARBA00022741"/>
    </source>
</evidence>
<evidence type="ECO:0000256" key="12">
    <source>
        <dbReference type="ARBA" id="ARBA00047880"/>
    </source>
</evidence>
<organism evidence="16 17">
    <name type="scientific">Sulfobacillus thermotolerans</name>
    <dbReference type="NCBI Taxonomy" id="338644"/>
    <lineage>
        <taxon>Bacteria</taxon>
        <taxon>Bacillati</taxon>
        <taxon>Bacillota</taxon>
        <taxon>Clostridia</taxon>
        <taxon>Eubacteriales</taxon>
        <taxon>Clostridiales Family XVII. Incertae Sedis</taxon>
        <taxon>Sulfobacillus</taxon>
    </lineage>
</organism>
<dbReference type="NCBIfam" id="TIGR00125">
    <property type="entry name" value="cyt_tran_rel"/>
    <property type="match status" value="1"/>
</dbReference>
<evidence type="ECO:0000256" key="3">
    <source>
        <dbReference type="ARBA" id="ARBA00022630"/>
    </source>
</evidence>
<keyword evidence="6 14" id="KW-0548">Nucleotidyltransferase</keyword>
<reference evidence="16 17" key="1">
    <citation type="journal article" date="2019" name="Sci. Rep.">
        <title>Sulfobacillus thermotolerans: new insights into resistance and metabolic capacities of acidophilic chemolithotrophs.</title>
        <authorList>
            <person name="Panyushkina A.E."/>
            <person name="Babenko V.V."/>
            <person name="Nikitina A.S."/>
            <person name="Selezneva O.V."/>
            <person name="Tsaplina I.A."/>
            <person name="Letarova M.A."/>
            <person name="Kostryukova E.S."/>
            <person name="Letarov A.V."/>
        </authorList>
    </citation>
    <scope>NUCLEOTIDE SEQUENCE [LARGE SCALE GENOMIC DNA]</scope>
    <source>
        <strain evidence="16 17">Kr1</strain>
    </source>
</reference>
<feature type="domain" description="Riboflavin kinase" evidence="15">
    <location>
        <begin position="182"/>
        <end position="308"/>
    </location>
</feature>
<comment type="similarity">
    <text evidence="14">Belongs to the ribF family.</text>
</comment>
<comment type="catalytic activity">
    <reaction evidence="12 14">
        <text>riboflavin + ATP = FMN + ADP + H(+)</text>
        <dbReference type="Rhea" id="RHEA:14357"/>
        <dbReference type="ChEBI" id="CHEBI:15378"/>
        <dbReference type="ChEBI" id="CHEBI:30616"/>
        <dbReference type="ChEBI" id="CHEBI:57986"/>
        <dbReference type="ChEBI" id="CHEBI:58210"/>
        <dbReference type="ChEBI" id="CHEBI:456216"/>
        <dbReference type="EC" id="2.7.1.26"/>
    </reaction>
</comment>
<proteinExistence type="inferred from homology"/>
<evidence type="ECO:0000256" key="1">
    <source>
        <dbReference type="ARBA" id="ARBA00004726"/>
    </source>
</evidence>
<dbReference type="InterPro" id="IPR023465">
    <property type="entry name" value="Riboflavin_kinase_dom_sf"/>
</dbReference>
<keyword evidence="4 14" id="KW-0288">FMN</keyword>
<evidence type="ECO:0000256" key="10">
    <source>
        <dbReference type="ARBA" id="ARBA00022840"/>
    </source>
</evidence>
<evidence type="ECO:0000256" key="13">
    <source>
        <dbReference type="ARBA" id="ARBA00049494"/>
    </source>
</evidence>
<dbReference type="EC" id="2.7.1.26" evidence="14"/>
<dbReference type="EMBL" id="CP019454">
    <property type="protein sequence ID" value="AUW93708.1"/>
    <property type="molecule type" value="Genomic_DNA"/>
</dbReference>
<comment type="pathway">
    <text evidence="2 14">Cofactor biosynthesis; FMN biosynthesis; FMN from riboflavin (ATP route): step 1/1.</text>
</comment>
<dbReference type="InterPro" id="IPR023468">
    <property type="entry name" value="Riboflavin_kinase"/>
</dbReference>
<dbReference type="Gene3D" id="3.40.50.620">
    <property type="entry name" value="HUPs"/>
    <property type="match status" value="1"/>
</dbReference>
<keyword evidence="5 14" id="KW-0808">Transferase</keyword>
<keyword evidence="17" id="KW-1185">Reference proteome</keyword>
<dbReference type="SUPFAM" id="SSF52374">
    <property type="entry name" value="Nucleotidylyl transferase"/>
    <property type="match status" value="1"/>
</dbReference>
<protein>
    <recommendedName>
        <fullName evidence="14">Riboflavin biosynthesis protein</fullName>
    </recommendedName>
    <domain>
        <recommendedName>
            <fullName evidence="14">Riboflavin kinase</fullName>
            <ecNumber evidence="14">2.7.1.26</ecNumber>
        </recommendedName>
        <alternativeName>
            <fullName evidence="14">Flavokinase</fullName>
        </alternativeName>
    </domain>
    <domain>
        <recommendedName>
            <fullName evidence="14">FMN adenylyltransferase</fullName>
            <ecNumber evidence="14">2.7.7.2</ecNumber>
        </recommendedName>
        <alternativeName>
            <fullName evidence="14">FAD pyrophosphorylase</fullName>
        </alternativeName>
        <alternativeName>
            <fullName evidence="14">FAD synthase</fullName>
        </alternativeName>
    </domain>
</protein>
<dbReference type="InterPro" id="IPR004821">
    <property type="entry name" value="Cyt_trans-like"/>
</dbReference>
<dbReference type="Gene3D" id="2.40.30.30">
    <property type="entry name" value="Riboflavin kinase-like"/>
    <property type="match status" value="1"/>
</dbReference>
<dbReference type="InterPro" id="IPR002606">
    <property type="entry name" value="Riboflavin_kinase_bac"/>
</dbReference>
<dbReference type="InterPro" id="IPR015865">
    <property type="entry name" value="Riboflavin_kinase_bac/euk"/>
</dbReference>
<evidence type="ECO:0000256" key="4">
    <source>
        <dbReference type="ARBA" id="ARBA00022643"/>
    </source>
</evidence>
<gene>
    <name evidence="16" type="ORF">BXT84_06925</name>
</gene>